<comment type="caution">
    <text evidence="3">The sequence shown here is derived from an EMBL/GenBank/DDBJ whole genome shotgun (WGS) entry which is preliminary data.</text>
</comment>
<dbReference type="RefSeq" id="WP_226393833.1">
    <property type="nucleotide sequence ID" value="NZ_JADCKL010000001.1"/>
</dbReference>
<dbReference type="CDD" id="cd02440">
    <property type="entry name" value="AdoMet_MTases"/>
    <property type="match status" value="1"/>
</dbReference>
<evidence type="ECO:0000313" key="4">
    <source>
        <dbReference type="Proteomes" id="UP000758652"/>
    </source>
</evidence>
<evidence type="ECO:0000256" key="1">
    <source>
        <dbReference type="SAM" id="MobiDB-lite"/>
    </source>
</evidence>
<dbReference type="InterPro" id="IPR029063">
    <property type="entry name" value="SAM-dependent_MTases_sf"/>
</dbReference>
<reference evidence="3 4" key="1">
    <citation type="submission" date="2020-10" db="EMBL/GenBank/DDBJ databases">
        <title>ChiBAC.</title>
        <authorList>
            <person name="Zenner C."/>
            <person name="Hitch T.C.A."/>
            <person name="Clavel T."/>
        </authorList>
    </citation>
    <scope>NUCLEOTIDE SEQUENCE [LARGE SCALE GENOMIC DNA]</scope>
    <source>
        <strain evidence="3 4">DSM 108991</strain>
    </source>
</reference>
<dbReference type="GO" id="GO:0032259">
    <property type="term" value="P:methylation"/>
    <property type="evidence" value="ECO:0007669"/>
    <property type="project" value="UniProtKB-KW"/>
</dbReference>
<dbReference type="InterPro" id="IPR025714">
    <property type="entry name" value="Methyltranfer_dom"/>
</dbReference>
<dbReference type="PANTHER" id="PTHR43861">
    <property type="entry name" value="TRANS-ACONITATE 2-METHYLTRANSFERASE-RELATED"/>
    <property type="match status" value="1"/>
</dbReference>
<sequence>MNKFDIFISFKNSTSDGSQTRDAQIAEQIYREFCLMGISAFYSNITLLKLGESVYKRSIDHALDTAKILLLISTDPSYIESRWIKYEWESFHTDILNDIKKDAEIITYTDGISPHALPRALRSYQNCDIQRMDISAFCAFTKKVLEKLSSPANQPEQPDLRAGKTPSDTKTRKSHKSIYSSTYRNEADRLRIQAGNSASSDRIALEYLKSQGALREHSVILDAGCAYGYVAEDRFGNAGWTDLILGIDNNPLVIEKARQLHDNPKMAFEVMDLEDENFTQLLKDMMERYGIRKFDIIFSALTLHHLKNPGKVLHRLRRFLADDGYVILRGSDDGSKLCYPGSDLMDQIIEKSLTAHGVSDRLNGRKLYTQLFDTGYHDIHIFSNIKDLSNMDYDDRDDLFHESFSYRSDYFRKAYEKDPYNIQCKNDFEWMQEALDLFEQQFYERNFWYCEYDYIAVARK</sequence>
<organism evidence="3 4">
    <name type="scientific">Claveliimonas monacensis</name>
    <dbReference type="NCBI Taxonomy" id="2779351"/>
    <lineage>
        <taxon>Bacteria</taxon>
        <taxon>Bacillati</taxon>
        <taxon>Bacillota</taxon>
        <taxon>Clostridia</taxon>
        <taxon>Lachnospirales</taxon>
        <taxon>Lachnospiraceae</taxon>
        <taxon>Claveliimonas</taxon>
    </lineage>
</organism>
<feature type="region of interest" description="Disordered" evidence="1">
    <location>
        <begin position="149"/>
        <end position="178"/>
    </location>
</feature>
<dbReference type="SUPFAM" id="SSF52200">
    <property type="entry name" value="Toll/Interleukin receptor TIR domain"/>
    <property type="match status" value="1"/>
</dbReference>
<dbReference type="GO" id="GO:0008168">
    <property type="term" value="F:methyltransferase activity"/>
    <property type="evidence" value="ECO:0007669"/>
    <property type="project" value="UniProtKB-KW"/>
</dbReference>
<keyword evidence="4" id="KW-1185">Reference proteome</keyword>
<keyword evidence="3" id="KW-0808">Transferase</keyword>
<dbReference type="Proteomes" id="UP000758652">
    <property type="component" value="Unassembled WGS sequence"/>
</dbReference>
<keyword evidence="3" id="KW-0489">Methyltransferase</keyword>
<proteinExistence type="predicted"/>
<evidence type="ECO:0000313" key="3">
    <source>
        <dbReference type="EMBL" id="MBE5061659.1"/>
    </source>
</evidence>
<feature type="domain" description="Methyltransferase" evidence="2">
    <location>
        <begin position="216"/>
        <end position="332"/>
    </location>
</feature>
<accession>A0ABR9RFD2</accession>
<evidence type="ECO:0000259" key="2">
    <source>
        <dbReference type="Pfam" id="PF13847"/>
    </source>
</evidence>
<dbReference type="SUPFAM" id="SSF53335">
    <property type="entry name" value="S-adenosyl-L-methionine-dependent methyltransferases"/>
    <property type="match status" value="1"/>
</dbReference>
<dbReference type="Gene3D" id="3.40.50.150">
    <property type="entry name" value="Vaccinia Virus protein VP39"/>
    <property type="match status" value="1"/>
</dbReference>
<dbReference type="Pfam" id="PF13847">
    <property type="entry name" value="Methyltransf_31"/>
    <property type="match status" value="1"/>
</dbReference>
<dbReference type="EMBL" id="JADCKL010000001">
    <property type="protein sequence ID" value="MBE5061659.1"/>
    <property type="molecule type" value="Genomic_DNA"/>
</dbReference>
<dbReference type="Gene3D" id="3.40.50.10140">
    <property type="entry name" value="Toll/interleukin-1 receptor homology (TIR) domain"/>
    <property type="match status" value="1"/>
</dbReference>
<dbReference type="InterPro" id="IPR035897">
    <property type="entry name" value="Toll_tir_struct_dom_sf"/>
</dbReference>
<name>A0ABR9RFD2_9FIRM</name>
<protein>
    <submittedName>
        <fullName evidence="3">Methyltransferase domain-containing protein</fullName>
    </submittedName>
</protein>
<gene>
    <name evidence="3" type="ORF">INF30_00035</name>
</gene>
<feature type="compositionally biased region" description="Basic and acidic residues" evidence="1">
    <location>
        <begin position="158"/>
        <end position="171"/>
    </location>
</feature>